<feature type="active site" description="Proton donor" evidence="5">
    <location>
        <position position="40"/>
    </location>
</feature>
<dbReference type="GO" id="GO:0016616">
    <property type="term" value="F:oxidoreductase activity, acting on the CH-OH group of donors, NAD or NADP as acceptor"/>
    <property type="evidence" value="ECO:0007669"/>
    <property type="project" value="InterPro"/>
</dbReference>
<dbReference type="Gene3D" id="3.40.50.10380">
    <property type="entry name" value="Malic enzyme, N-terminal domain"/>
    <property type="match status" value="1"/>
</dbReference>
<gene>
    <name evidence="10" type="ORF">HMPREF3185_00189</name>
</gene>
<evidence type="ECO:0000256" key="7">
    <source>
        <dbReference type="PIRSR" id="PIRSR000106-3"/>
    </source>
</evidence>
<evidence type="ECO:0000256" key="2">
    <source>
        <dbReference type="ARBA" id="ARBA00008785"/>
    </source>
</evidence>
<dbReference type="SUPFAM" id="SSF51735">
    <property type="entry name" value="NAD(P)-binding Rossmann-fold domains"/>
    <property type="match status" value="1"/>
</dbReference>
<accession>A0A134BED5</accession>
<dbReference type="Proteomes" id="UP000070224">
    <property type="component" value="Unassembled WGS sequence"/>
</dbReference>
<dbReference type="InterPro" id="IPR036291">
    <property type="entry name" value="NAD(P)-bd_dom_sf"/>
</dbReference>
<feature type="domain" description="Malic enzyme NAD-binding" evidence="8">
    <location>
        <begin position="164"/>
        <end position="401"/>
    </location>
</feature>
<reference evidence="11" key="1">
    <citation type="submission" date="2016-01" db="EMBL/GenBank/DDBJ databases">
        <authorList>
            <person name="Mitreva M."/>
            <person name="Pepin K.H."/>
            <person name="Mihindukulasuriya K.A."/>
            <person name="Fulton R."/>
            <person name="Fronick C."/>
            <person name="O'Laughlin M."/>
            <person name="Miner T."/>
            <person name="Herter B."/>
            <person name="Rosa B.A."/>
            <person name="Cordes M."/>
            <person name="Tomlinson C."/>
            <person name="Wollam A."/>
            <person name="Palsikar V.B."/>
            <person name="Mardis E.R."/>
            <person name="Wilson R.K."/>
        </authorList>
    </citation>
    <scope>NUCLEOTIDE SEQUENCE [LARGE SCALE GENOMIC DNA]</scope>
    <source>
        <strain evidence="11">KA00683</strain>
    </source>
</reference>
<evidence type="ECO:0000256" key="1">
    <source>
        <dbReference type="ARBA" id="ARBA00001936"/>
    </source>
</evidence>
<evidence type="ECO:0000256" key="5">
    <source>
        <dbReference type="PIRSR" id="PIRSR000106-1"/>
    </source>
</evidence>
<dbReference type="InterPro" id="IPR012302">
    <property type="entry name" value="Malic_NAD-bd"/>
</dbReference>
<dbReference type="PANTHER" id="PTHR43237">
    <property type="entry name" value="NADP-DEPENDENT MALIC ENZYME"/>
    <property type="match status" value="1"/>
</dbReference>
<dbReference type="OrthoDB" id="9805787at2"/>
<dbReference type="FunFam" id="3.40.50.720:FF:000095">
    <property type="entry name" value="NADP-dependent malic enzyme"/>
    <property type="match status" value="1"/>
</dbReference>
<evidence type="ECO:0000259" key="8">
    <source>
        <dbReference type="SMART" id="SM00919"/>
    </source>
</evidence>
<keyword evidence="3 7" id="KW-0479">Metal-binding</keyword>
<evidence type="ECO:0000313" key="10">
    <source>
        <dbReference type="EMBL" id="KXB78312.1"/>
    </source>
</evidence>
<feature type="binding site" evidence="6">
    <location>
        <position position="319"/>
    </location>
    <ligand>
        <name>(S)-malate</name>
        <dbReference type="ChEBI" id="CHEBI:15589"/>
    </ligand>
</feature>
<evidence type="ECO:0000256" key="3">
    <source>
        <dbReference type="ARBA" id="ARBA00022723"/>
    </source>
</evidence>
<dbReference type="InterPro" id="IPR012301">
    <property type="entry name" value="Malic_N_dom"/>
</dbReference>
<dbReference type="CDD" id="cd05311">
    <property type="entry name" value="NAD_bind_2_malic_enz"/>
    <property type="match status" value="1"/>
</dbReference>
<evidence type="ECO:0000313" key="11">
    <source>
        <dbReference type="Proteomes" id="UP000070224"/>
    </source>
</evidence>
<dbReference type="SMART" id="SM01274">
    <property type="entry name" value="malic"/>
    <property type="match status" value="1"/>
</dbReference>
<comment type="similarity">
    <text evidence="2">Belongs to the malic enzymes family.</text>
</comment>
<protein>
    <submittedName>
        <fullName evidence="10">Malic enzyme, NAD binding domain protein</fullName>
    </submittedName>
</protein>
<comment type="cofactor">
    <cofactor evidence="7">
        <name>Mg(2+)</name>
        <dbReference type="ChEBI" id="CHEBI:18420"/>
    </cofactor>
    <cofactor evidence="7">
        <name>Mn(2+)</name>
        <dbReference type="ChEBI" id="CHEBI:29035"/>
    </cofactor>
    <text evidence="7">Divalent metal cations. Prefers magnesium or manganese.</text>
</comment>
<feature type="binding site" evidence="7">
    <location>
        <position position="137"/>
    </location>
    <ligand>
        <name>a divalent metal cation</name>
        <dbReference type="ChEBI" id="CHEBI:60240"/>
    </ligand>
</feature>
<keyword evidence="4" id="KW-0560">Oxidoreductase</keyword>
<dbReference type="InterPro" id="IPR001891">
    <property type="entry name" value="Malic_OxRdtase"/>
</dbReference>
<comment type="cofactor">
    <cofactor evidence="1">
        <name>Mn(2+)</name>
        <dbReference type="ChEBI" id="CHEBI:29035"/>
    </cofactor>
</comment>
<feature type="active site" description="Proton acceptor" evidence="5">
    <location>
        <position position="95"/>
    </location>
</feature>
<dbReference type="SUPFAM" id="SSF53223">
    <property type="entry name" value="Aminoacid dehydrogenase-like, N-terminal domain"/>
    <property type="match status" value="1"/>
</dbReference>
<dbReference type="PATRIC" id="fig|322095.3.peg.189"/>
<organism evidence="10 11">
    <name type="scientific">Porphyromonas somerae</name>
    <dbReference type="NCBI Taxonomy" id="322095"/>
    <lineage>
        <taxon>Bacteria</taxon>
        <taxon>Pseudomonadati</taxon>
        <taxon>Bacteroidota</taxon>
        <taxon>Bacteroidia</taxon>
        <taxon>Bacteroidales</taxon>
        <taxon>Porphyromonadaceae</taxon>
        <taxon>Porphyromonas</taxon>
    </lineage>
</organism>
<evidence type="ECO:0000256" key="4">
    <source>
        <dbReference type="ARBA" id="ARBA00023002"/>
    </source>
</evidence>
<feature type="domain" description="Malic enzyme N-terminal" evidence="9">
    <location>
        <begin position="19"/>
        <end position="152"/>
    </location>
</feature>
<dbReference type="Gene3D" id="3.40.50.720">
    <property type="entry name" value="NAD(P)-binding Rossmann-like Domain"/>
    <property type="match status" value="1"/>
</dbReference>
<evidence type="ECO:0000256" key="6">
    <source>
        <dbReference type="PIRSR" id="PIRSR000106-2"/>
    </source>
</evidence>
<dbReference type="GO" id="GO:0004470">
    <property type="term" value="F:malic enzyme activity"/>
    <property type="evidence" value="ECO:0007669"/>
    <property type="project" value="InterPro"/>
</dbReference>
<dbReference type="SMART" id="SM00919">
    <property type="entry name" value="Malic_M"/>
    <property type="match status" value="1"/>
</dbReference>
<sequence length="425" mass="45180">MPTEITKEAALRYHEEGRPGKIAIVPTKPHSSAYDLSLAYSPGVAEPCLAIAEDPSAAYRYTAKGNLVGVISNGTAVLGLGNIGADASKPVMEGKALLFKIYSGVDAFDIEVDATDPEAFIAAVKAITPTFGAINLEDIKAPECFEIERRLKAELSIPVMHDDQHGTAIISGAGLLNALELVGKPIEDVRIVVSGAGAAAIACAKLYCDLGAKHENIVMTDSKGVITVDRTDLNDMKREFATTRTELHTLADAMRGADVLVGLSKGGVISQEMVRSMAARPIIFALANPTPEISYEEAKAANPEVLMSTGRTDYPNQINNVLAFPYIFRGALDTHASAINGAMELAATRAIAALAKQPVPDYVNEAYGTTGLTFGPDYFIPKPVDRRLIVEVSTAVARAAIESGVARHTITDWDAYAEHLTSLLD</sequence>
<dbReference type="PIRSF" id="PIRSF000106">
    <property type="entry name" value="ME"/>
    <property type="match status" value="1"/>
</dbReference>
<dbReference type="Pfam" id="PF00390">
    <property type="entry name" value="malic"/>
    <property type="match status" value="1"/>
</dbReference>
<dbReference type="EMBL" id="LSDK01000014">
    <property type="protein sequence ID" value="KXB78312.1"/>
    <property type="molecule type" value="Genomic_DNA"/>
</dbReference>
<dbReference type="InterPro" id="IPR037062">
    <property type="entry name" value="Malic_N_dom_sf"/>
</dbReference>
<dbReference type="InterPro" id="IPR045213">
    <property type="entry name" value="Malic_NAD-bd_bact_type"/>
</dbReference>
<dbReference type="PANTHER" id="PTHR43237:SF4">
    <property type="entry name" value="NADP-DEPENDENT MALIC ENZYME"/>
    <property type="match status" value="1"/>
</dbReference>
<dbReference type="STRING" id="322095.HMPREF3185_00189"/>
<dbReference type="GO" id="GO:0051287">
    <property type="term" value="F:NAD binding"/>
    <property type="evidence" value="ECO:0007669"/>
    <property type="project" value="InterPro"/>
</dbReference>
<keyword evidence="11" id="KW-1185">Reference proteome</keyword>
<dbReference type="GO" id="GO:0046872">
    <property type="term" value="F:metal ion binding"/>
    <property type="evidence" value="ECO:0007669"/>
    <property type="project" value="UniProtKB-KW"/>
</dbReference>
<dbReference type="Pfam" id="PF03949">
    <property type="entry name" value="Malic_M"/>
    <property type="match status" value="1"/>
</dbReference>
<dbReference type="FunFam" id="3.40.50.10380:FF:000003">
    <property type="entry name" value="NADP-dependent malic enzyme"/>
    <property type="match status" value="1"/>
</dbReference>
<name>A0A134BED5_9PORP</name>
<comment type="caution">
    <text evidence="10">The sequence shown here is derived from an EMBL/GenBank/DDBJ whole genome shotgun (WGS) entry which is preliminary data.</text>
</comment>
<feature type="binding site" evidence="7">
    <location>
        <position position="138"/>
    </location>
    <ligand>
        <name>a divalent metal cation</name>
        <dbReference type="ChEBI" id="CHEBI:60240"/>
    </ligand>
</feature>
<feature type="binding site" evidence="6">
    <location>
        <position position="288"/>
    </location>
    <ligand>
        <name>(S)-malate</name>
        <dbReference type="ChEBI" id="CHEBI:15589"/>
    </ligand>
</feature>
<dbReference type="InterPro" id="IPR046346">
    <property type="entry name" value="Aminoacid_DH-like_N_sf"/>
</dbReference>
<evidence type="ECO:0000259" key="9">
    <source>
        <dbReference type="SMART" id="SM01274"/>
    </source>
</evidence>
<feature type="binding site" evidence="7">
    <location>
        <position position="163"/>
    </location>
    <ligand>
        <name>a divalent metal cation</name>
        <dbReference type="ChEBI" id="CHEBI:60240"/>
    </ligand>
</feature>
<dbReference type="InterPro" id="IPR051674">
    <property type="entry name" value="Malate_Decarboxylase"/>
</dbReference>
<dbReference type="AlphaFoldDB" id="A0A134BED5"/>
<proteinExistence type="inferred from homology"/>